<feature type="modified residue" description="O-(pantetheine 4'-phosphoryl)serine" evidence="3">
    <location>
        <position position="40"/>
    </location>
</feature>
<proteinExistence type="inferred from homology"/>
<evidence type="ECO:0000259" key="4">
    <source>
        <dbReference type="PROSITE" id="PS50075"/>
    </source>
</evidence>
<organism evidence="5 6">
    <name type="scientific">Cohnella endophytica</name>
    <dbReference type="NCBI Taxonomy" id="2419778"/>
    <lineage>
        <taxon>Bacteria</taxon>
        <taxon>Bacillati</taxon>
        <taxon>Bacillota</taxon>
        <taxon>Bacilli</taxon>
        <taxon>Bacillales</taxon>
        <taxon>Paenibacillaceae</taxon>
        <taxon>Cohnella</taxon>
    </lineage>
</organism>
<keyword evidence="3" id="KW-0276">Fatty acid metabolism</keyword>
<dbReference type="InterPro" id="IPR036736">
    <property type="entry name" value="ACP-like_sf"/>
</dbReference>
<dbReference type="OrthoDB" id="6370703at2"/>
<sequence>MNRVEIMDRVRSIIIENLEIQVIEPLDESQRLYDDLNIDSIMVLQLIVYIEEAFDVALPEEDMDPSVFSTVGALVSFIQQLQTMKV</sequence>
<dbReference type="GO" id="GO:0005737">
    <property type="term" value="C:cytoplasm"/>
    <property type="evidence" value="ECO:0007669"/>
    <property type="project" value="UniProtKB-SubCell"/>
</dbReference>
<dbReference type="AlphaFoldDB" id="A0A494XX76"/>
<keyword evidence="6" id="KW-1185">Reference proteome</keyword>
<comment type="similarity">
    <text evidence="3">Belongs to the acyl carrier protein (ACP) family.</text>
</comment>
<accession>A0A494XX76</accession>
<dbReference type="HAMAP" id="MF_01217">
    <property type="entry name" value="Acyl_carrier"/>
    <property type="match status" value="1"/>
</dbReference>
<dbReference type="EMBL" id="RBZM01000005">
    <property type="protein sequence ID" value="RKP54515.1"/>
    <property type="molecule type" value="Genomic_DNA"/>
</dbReference>
<evidence type="ECO:0000313" key="5">
    <source>
        <dbReference type="EMBL" id="RKP54515.1"/>
    </source>
</evidence>
<keyword evidence="3" id="KW-0963">Cytoplasm</keyword>
<evidence type="ECO:0000256" key="2">
    <source>
        <dbReference type="ARBA" id="ARBA00022553"/>
    </source>
</evidence>
<keyword evidence="3" id="KW-0443">Lipid metabolism</keyword>
<name>A0A494XX76_9BACL</name>
<comment type="PTM">
    <text evidence="3">4'-phosphopantetheine is transferred from CoA to a specific serine of apo-ACP by AcpS. This modification is essential for activity because fatty acids are bound in thioester linkage to the sulfhydryl of the prosthetic group.</text>
</comment>
<dbReference type="Pfam" id="PF00550">
    <property type="entry name" value="PP-binding"/>
    <property type="match status" value="1"/>
</dbReference>
<comment type="subcellular location">
    <subcellularLocation>
        <location evidence="3">Cytoplasm</location>
    </subcellularLocation>
</comment>
<evidence type="ECO:0000313" key="6">
    <source>
        <dbReference type="Proteomes" id="UP000282076"/>
    </source>
</evidence>
<keyword evidence="1 3" id="KW-0596">Phosphopantetheine</keyword>
<dbReference type="PROSITE" id="PS50075">
    <property type="entry name" value="CARRIER"/>
    <property type="match status" value="1"/>
</dbReference>
<keyword evidence="2 3" id="KW-0597">Phosphoprotein</keyword>
<comment type="caution">
    <text evidence="5">The sequence shown here is derived from an EMBL/GenBank/DDBJ whole genome shotgun (WGS) entry which is preliminary data.</text>
</comment>
<comment type="pathway">
    <text evidence="3">Lipid metabolism; fatty acid biosynthesis.</text>
</comment>
<protein>
    <recommendedName>
        <fullName evidence="3">Acyl carrier protein</fullName>
        <shortName evidence="3">ACP</shortName>
    </recommendedName>
</protein>
<evidence type="ECO:0000256" key="1">
    <source>
        <dbReference type="ARBA" id="ARBA00022450"/>
    </source>
</evidence>
<gene>
    <name evidence="3" type="primary">acpP</name>
    <name evidence="5" type="ORF">D7Z26_13800</name>
</gene>
<dbReference type="InterPro" id="IPR009081">
    <property type="entry name" value="PP-bd_ACP"/>
</dbReference>
<feature type="domain" description="Carrier" evidence="4">
    <location>
        <begin position="4"/>
        <end position="82"/>
    </location>
</feature>
<dbReference type="UniPathway" id="UPA00094"/>
<dbReference type="GO" id="GO:0000036">
    <property type="term" value="F:acyl carrier activity"/>
    <property type="evidence" value="ECO:0007669"/>
    <property type="project" value="UniProtKB-UniRule"/>
</dbReference>
<reference evidence="5 6" key="1">
    <citation type="submission" date="2018-10" db="EMBL/GenBank/DDBJ databases">
        <title>Cohnella sp. M2MS4P-1, whole genome shotgun sequence.</title>
        <authorList>
            <person name="Tuo L."/>
        </authorList>
    </citation>
    <scope>NUCLEOTIDE SEQUENCE [LARGE SCALE GENOMIC DNA]</scope>
    <source>
        <strain evidence="5 6">M2MS4P-1</strain>
    </source>
</reference>
<keyword evidence="3" id="KW-0275">Fatty acid biosynthesis</keyword>
<dbReference type="SUPFAM" id="SSF47336">
    <property type="entry name" value="ACP-like"/>
    <property type="match status" value="1"/>
</dbReference>
<dbReference type="InterPro" id="IPR003231">
    <property type="entry name" value="ACP"/>
</dbReference>
<evidence type="ECO:0000256" key="3">
    <source>
        <dbReference type="HAMAP-Rule" id="MF_01217"/>
    </source>
</evidence>
<dbReference type="Proteomes" id="UP000282076">
    <property type="component" value="Unassembled WGS sequence"/>
</dbReference>
<comment type="function">
    <text evidence="3">Carrier of the growing fatty acid chain in fatty acid biosynthesis.</text>
</comment>
<dbReference type="Gene3D" id="1.10.1200.10">
    <property type="entry name" value="ACP-like"/>
    <property type="match status" value="1"/>
</dbReference>
<keyword evidence="3" id="KW-0444">Lipid biosynthesis</keyword>